<sequence length="327" mass="35961">MKAQIITLLAVCLLPTVVSNGSAADYTTWAALVPEHCSGARQSPVNIITADVQADPSLTAFTFTGFGDSSSVLQIVNARGKTVKVLLDDRKMSVSGGGLPGLYRTQQFHLHWGNGSSKPGSEHTVNGKQYPMELHIVNVRSIYPNARTALKHSMGLAVLAFFIEATNDRGKPASWNNLTSYLSRIPDKGDVLDIMHELTMDSLLQGVDRTKYYRYLGSLTTPPCNETVVWTVFKEPIKISQDLISLFSTTTYVNTKDDPLNTNNFRGVQPLNAAIIYQYLSITTNTTLLQSVPCWSLYALVGLNPASLLQLKEYSKTKFAFFLSTLV</sequence>
<comment type="catalytic activity">
    <reaction evidence="9">
        <text>hydrogencarbonate + H(+) = CO2 + H2O</text>
        <dbReference type="Rhea" id="RHEA:10748"/>
        <dbReference type="ChEBI" id="CHEBI:15377"/>
        <dbReference type="ChEBI" id="CHEBI:15378"/>
        <dbReference type="ChEBI" id="CHEBI:16526"/>
        <dbReference type="ChEBI" id="CHEBI:17544"/>
        <dbReference type="EC" id="4.2.1.1"/>
    </reaction>
</comment>
<evidence type="ECO:0000259" key="10">
    <source>
        <dbReference type="PROSITE" id="PS51144"/>
    </source>
</evidence>
<dbReference type="PROSITE" id="PS51144">
    <property type="entry name" value="ALPHA_CA_2"/>
    <property type="match status" value="1"/>
</dbReference>
<evidence type="ECO:0000256" key="9">
    <source>
        <dbReference type="RuleBase" id="RU367011"/>
    </source>
</evidence>
<dbReference type="GO" id="GO:0005886">
    <property type="term" value="C:plasma membrane"/>
    <property type="evidence" value="ECO:0007669"/>
    <property type="project" value="TreeGrafter"/>
</dbReference>
<feature type="chain" id="PRO_5034821930" description="Carbonic anhydrase" evidence="9">
    <location>
        <begin position="24"/>
        <end position="327"/>
    </location>
</feature>
<dbReference type="PANTHER" id="PTHR18952">
    <property type="entry name" value="CARBONIC ANHYDRASE"/>
    <property type="match status" value="1"/>
</dbReference>
<comment type="cofactor">
    <cofactor evidence="1 9">
        <name>Zn(2+)</name>
        <dbReference type="ChEBI" id="CHEBI:29105"/>
    </cofactor>
</comment>
<keyword evidence="8 9" id="KW-0456">Lyase</keyword>
<dbReference type="AlphaFoldDB" id="A0A8B9KCQ9"/>
<feature type="domain" description="Alpha-carbonic anhydrase" evidence="10">
    <location>
        <begin position="16"/>
        <end position="280"/>
    </location>
</feature>
<dbReference type="SUPFAM" id="SSF51069">
    <property type="entry name" value="Carbonic anhydrase"/>
    <property type="match status" value="1"/>
</dbReference>
<dbReference type="CDD" id="cd03117">
    <property type="entry name" value="alpha_CA_IV_XV_like"/>
    <property type="match status" value="1"/>
</dbReference>
<dbReference type="InterPro" id="IPR041874">
    <property type="entry name" value="CA4/CA15"/>
</dbReference>
<reference evidence="11" key="1">
    <citation type="submission" date="2025-08" db="UniProtKB">
        <authorList>
            <consortium name="Ensembl"/>
        </authorList>
    </citation>
    <scope>IDENTIFICATION</scope>
</reference>
<evidence type="ECO:0000256" key="8">
    <source>
        <dbReference type="ARBA" id="ARBA00023239"/>
    </source>
</evidence>
<comment type="similarity">
    <text evidence="2 9">Belongs to the alpha-carbonic anhydrase family.</text>
</comment>
<evidence type="ECO:0000256" key="3">
    <source>
        <dbReference type="ARBA" id="ARBA00012925"/>
    </source>
</evidence>
<name>A0A8B9KCQ9_ASTMX</name>
<evidence type="ECO:0000256" key="7">
    <source>
        <dbReference type="ARBA" id="ARBA00023180"/>
    </source>
</evidence>
<dbReference type="InterPro" id="IPR001148">
    <property type="entry name" value="CA_dom"/>
</dbReference>
<proteinExistence type="inferred from homology"/>
<evidence type="ECO:0000256" key="6">
    <source>
        <dbReference type="ARBA" id="ARBA00022833"/>
    </source>
</evidence>
<keyword evidence="7" id="KW-0325">Glycoprotein</keyword>
<evidence type="ECO:0000313" key="11">
    <source>
        <dbReference type="Ensembl" id="ENSAMXP00005034840.1"/>
    </source>
</evidence>
<dbReference type="GO" id="GO:0004089">
    <property type="term" value="F:carbonate dehydratase activity"/>
    <property type="evidence" value="ECO:0007669"/>
    <property type="project" value="UniProtKB-UniRule"/>
</dbReference>
<evidence type="ECO:0000256" key="4">
    <source>
        <dbReference type="ARBA" id="ARBA00022723"/>
    </source>
</evidence>
<dbReference type="Ensembl" id="ENSAMXT00005038005.1">
    <property type="protein sequence ID" value="ENSAMXP00005034840.1"/>
    <property type="gene ID" value="ENSAMXG00005016774.1"/>
</dbReference>
<dbReference type="GO" id="GO:0008270">
    <property type="term" value="F:zinc ion binding"/>
    <property type="evidence" value="ECO:0007669"/>
    <property type="project" value="UniProtKB-UniRule"/>
</dbReference>
<dbReference type="InterPro" id="IPR023561">
    <property type="entry name" value="Carbonic_anhydrase_a-class"/>
</dbReference>
<dbReference type="PANTHER" id="PTHR18952:SF200">
    <property type="entry name" value="CARBONIC ANHYDRASE"/>
    <property type="match status" value="1"/>
</dbReference>
<protein>
    <recommendedName>
        <fullName evidence="3 9">Carbonic anhydrase</fullName>
        <ecNumber evidence="3 9">4.2.1.1</ecNumber>
    </recommendedName>
</protein>
<dbReference type="InterPro" id="IPR036398">
    <property type="entry name" value="CA_dom_sf"/>
</dbReference>
<keyword evidence="4 9" id="KW-0479">Metal-binding</keyword>
<accession>A0A8B9KCQ9</accession>
<dbReference type="Pfam" id="PF00194">
    <property type="entry name" value="Carb_anhydrase"/>
    <property type="match status" value="1"/>
</dbReference>
<keyword evidence="6 9" id="KW-0862">Zinc</keyword>
<dbReference type="Gene3D" id="3.10.200.10">
    <property type="entry name" value="Alpha carbonic anhydrase"/>
    <property type="match status" value="1"/>
</dbReference>
<organism evidence="11 12">
    <name type="scientific">Astyanax mexicanus</name>
    <name type="common">Blind cave fish</name>
    <name type="synonym">Astyanax fasciatus mexicanus</name>
    <dbReference type="NCBI Taxonomy" id="7994"/>
    <lineage>
        <taxon>Eukaryota</taxon>
        <taxon>Metazoa</taxon>
        <taxon>Chordata</taxon>
        <taxon>Craniata</taxon>
        <taxon>Vertebrata</taxon>
        <taxon>Euteleostomi</taxon>
        <taxon>Actinopterygii</taxon>
        <taxon>Neopterygii</taxon>
        <taxon>Teleostei</taxon>
        <taxon>Ostariophysi</taxon>
        <taxon>Characiformes</taxon>
        <taxon>Characoidei</taxon>
        <taxon>Acestrorhamphidae</taxon>
        <taxon>Acestrorhamphinae</taxon>
        <taxon>Astyanax</taxon>
    </lineage>
</organism>
<dbReference type="EC" id="4.2.1.1" evidence="3 9"/>
<evidence type="ECO:0000256" key="1">
    <source>
        <dbReference type="ARBA" id="ARBA00001947"/>
    </source>
</evidence>
<keyword evidence="5 9" id="KW-0732">Signal</keyword>
<dbReference type="InterPro" id="IPR018338">
    <property type="entry name" value="Carbonic_anhydrase_a-class_CS"/>
</dbReference>
<dbReference type="SMART" id="SM01057">
    <property type="entry name" value="Carb_anhydrase"/>
    <property type="match status" value="1"/>
</dbReference>
<feature type="signal peptide" evidence="9">
    <location>
        <begin position="1"/>
        <end position="23"/>
    </location>
</feature>
<dbReference type="FunFam" id="3.10.200.10:FF:000003">
    <property type="entry name" value="Carbonic anhydrase 12"/>
    <property type="match status" value="1"/>
</dbReference>
<evidence type="ECO:0000313" key="12">
    <source>
        <dbReference type="Proteomes" id="UP000694621"/>
    </source>
</evidence>
<dbReference type="Proteomes" id="UP000694621">
    <property type="component" value="Unplaced"/>
</dbReference>
<comment type="function">
    <text evidence="9">Reversible hydration of carbon dioxide.</text>
</comment>
<evidence type="ECO:0000256" key="5">
    <source>
        <dbReference type="ARBA" id="ARBA00022729"/>
    </source>
</evidence>
<dbReference type="PROSITE" id="PS00162">
    <property type="entry name" value="ALPHA_CA_1"/>
    <property type="match status" value="1"/>
</dbReference>
<evidence type="ECO:0000256" key="2">
    <source>
        <dbReference type="ARBA" id="ARBA00010718"/>
    </source>
</evidence>